<dbReference type="EMBL" id="JNBY01000162">
    <property type="protein sequence ID" value="KDN80746.1"/>
    <property type="molecule type" value="Genomic_DNA"/>
</dbReference>
<organism evidence="2 3">
    <name type="scientific">Kitasatospora cheerisanensis KCTC 2395</name>
    <dbReference type="NCBI Taxonomy" id="1348663"/>
    <lineage>
        <taxon>Bacteria</taxon>
        <taxon>Bacillati</taxon>
        <taxon>Actinomycetota</taxon>
        <taxon>Actinomycetes</taxon>
        <taxon>Kitasatosporales</taxon>
        <taxon>Streptomycetaceae</taxon>
        <taxon>Kitasatospora</taxon>
    </lineage>
</organism>
<dbReference type="Proteomes" id="UP000027178">
    <property type="component" value="Unassembled WGS sequence"/>
</dbReference>
<evidence type="ECO:0000313" key="2">
    <source>
        <dbReference type="EMBL" id="KDN80746.1"/>
    </source>
</evidence>
<evidence type="ECO:0000256" key="1">
    <source>
        <dbReference type="SAM" id="MobiDB-lite"/>
    </source>
</evidence>
<feature type="compositionally biased region" description="Basic and acidic residues" evidence="1">
    <location>
        <begin position="43"/>
        <end position="52"/>
    </location>
</feature>
<keyword evidence="3" id="KW-1185">Reference proteome</keyword>
<name>A0A066YRP6_9ACTN</name>
<dbReference type="AlphaFoldDB" id="A0A066YRP6"/>
<protein>
    <submittedName>
        <fullName evidence="2">Uncharacterized protein</fullName>
    </submittedName>
</protein>
<feature type="compositionally biased region" description="Basic and acidic residues" evidence="1">
    <location>
        <begin position="1"/>
        <end position="20"/>
    </location>
</feature>
<feature type="compositionally biased region" description="Basic residues" evidence="1">
    <location>
        <begin position="21"/>
        <end position="42"/>
    </location>
</feature>
<sequence>MLPGQRGERRRQQNGENHDGRPHRRLDRPGRCRRRRRGHRRPGRDDRWRRGGFEVAGAGAGAAAFGSATGD</sequence>
<proteinExistence type="predicted"/>
<accession>A0A066YRP6</accession>
<gene>
    <name evidence="2" type="ORF">KCH_75260</name>
</gene>
<comment type="caution">
    <text evidence="2">The sequence shown here is derived from an EMBL/GenBank/DDBJ whole genome shotgun (WGS) entry which is preliminary data.</text>
</comment>
<feature type="region of interest" description="Disordered" evidence="1">
    <location>
        <begin position="1"/>
        <end position="52"/>
    </location>
</feature>
<reference evidence="2 3" key="1">
    <citation type="submission" date="2014-05" db="EMBL/GenBank/DDBJ databases">
        <title>Draft Genome Sequence of Kitasatospora cheerisanensis KCTC 2395.</title>
        <authorList>
            <person name="Nam D.H."/>
        </authorList>
    </citation>
    <scope>NUCLEOTIDE SEQUENCE [LARGE SCALE GENOMIC DNA]</scope>
    <source>
        <strain evidence="2 3">KCTC 2395</strain>
    </source>
</reference>
<evidence type="ECO:0000313" key="3">
    <source>
        <dbReference type="Proteomes" id="UP000027178"/>
    </source>
</evidence>
<dbReference type="HOGENOM" id="CLU_2734683_0_0_11"/>